<dbReference type="RefSeq" id="WP_148781537.1">
    <property type="nucleotide sequence ID" value="NZ_VNHU01000002.1"/>
</dbReference>
<dbReference type="InterPro" id="IPR020843">
    <property type="entry name" value="ER"/>
</dbReference>
<keyword evidence="1" id="KW-0560">Oxidoreductase</keyword>
<comment type="caution">
    <text evidence="3">The sequence shown here is derived from an EMBL/GenBank/DDBJ whole genome shotgun (WGS) entry which is preliminary data.</text>
</comment>
<name>A0A5S5CC50_9FLAO</name>
<dbReference type="Gene3D" id="3.40.50.720">
    <property type="entry name" value="NAD(P)-binding Rossmann-like Domain"/>
    <property type="match status" value="1"/>
</dbReference>
<dbReference type="AlphaFoldDB" id="A0A5S5CC50"/>
<evidence type="ECO:0000313" key="4">
    <source>
        <dbReference type="Proteomes" id="UP000324376"/>
    </source>
</evidence>
<dbReference type="Proteomes" id="UP000324376">
    <property type="component" value="Unassembled WGS sequence"/>
</dbReference>
<dbReference type="SUPFAM" id="SSF50129">
    <property type="entry name" value="GroES-like"/>
    <property type="match status" value="2"/>
</dbReference>
<dbReference type="SUPFAM" id="SSF51735">
    <property type="entry name" value="NAD(P)-binding Rossmann-fold domains"/>
    <property type="match status" value="1"/>
</dbReference>
<feature type="domain" description="Enoyl reductase (ER)" evidence="2">
    <location>
        <begin position="16"/>
        <end position="329"/>
    </location>
</feature>
<sequence>MNKTILLKNRPKGRPSTSDFAFIEEEKPAPKEGELLLKAKYVSVDPYLRGRMRDTKSYIEPFKLDEPVESGIVAEVIESNNSNFEKGDFVNGMLQWKQYQTSSGNGLNKVNKETAPLSAYLGVLGLTGITAYLGLEKIGNLKEGETLVVSGASGAVGSIVGQIGKIKGCNVIGIAGSDEKIKTIKDKFGFDEGINYKTTQDMSKALKKHCPDGIDVYFDNVGGEILDAVMNNINKYGRVINCGAISLYNESETPTGPRHEGTLIKKSVRMQGFTVRDFVKEFGPAISQLSTWLNEGKITFSETIVEGFDQIPQAFLDLFDGKNKGKMLVKVY</sequence>
<dbReference type="Pfam" id="PF16884">
    <property type="entry name" value="ADH_N_2"/>
    <property type="match status" value="1"/>
</dbReference>
<dbReference type="CDD" id="cd05288">
    <property type="entry name" value="PGDH"/>
    <property type="match status" value="1"/>
</dbReference>
<evidence type="ECO:0000256" key="1">
    <source>
        <dbReference type="ARBA" id="ARBA00023002"/>
    </source>
</evidence>
<dbReference type="OrthoDB" id="9805663at2"/>
<dbReference type="InterPro" id="IPR041694">
    <property type="entry name" value="ADH_N_2"/>
</dbReference>
<dbReference type="SMART" id="SM00829">
    <property type="entry name" value="PKS_ER"/>
    <property type="match status" value="1"/>
</dbReference>
<dbReference type="InterPro" id="IPR013149">
    <property type="entry name" value="ADH-like_C"/>
</dbReference>
<dbReference type="EMBL" id="VNHU01000002">
    <property type="protein sequence ID" value="TYP75916.1"/>
    <property type="molecule type" value="Genomic_DNA"/>
</dbReference>
<dbReference type="Gene3D" id="3.90.180.10">
    <property type="entry name" value="Medium-chain alcohol dehydrogenases, catalytic domain"/>
    <property type="match status" value="1"/>
</dbReference>
<dbReference type="InterPro" id="IPR011032">
    <property type="entry name" value="GroES-like_sf"/>
</dbReference>
<gene>
    <name evidence="3" type="ORF">BD809_102127</name>
</gene>
<organism evidence="3 4">
    <name type="scientific">Aquimarina intermedia</name>
    <dbReference type="NCBI Taxonomy" id="350814"/>
    <lineage>
        <taxon>Bacteria</taxon>
        <taxon>Pseudomonadati</taxon>
        <taxon>Bacteroidota</taxon>
        <taxon>Flavobacteriia</taxon>
        <taxon>Flavobacteriales</taxon>
        <taxon>Flavobacteriaceae</taxon>
        <taxon>Aquimarina</taxon>
    </lineage>
</organism>
<dbReference type="PANTHER" id="PTHR43205">
    <property type="entry name" value="PROSTAGLANDIN REDUCTASE"/>
    <property type="match status" value="1"/>
</dbReference>
<evidence type="ECO:0000259" key="2">
    <source>
        <dbReference type="SMART" id="SM00829"/>
    </source>
</evidence>
<dbReference type="PANTHER" id="PTHR43205:SF7">
    <property type="entry name" value="PROSTAGLANDIN REDUCTASE 1"/>
    <property type="match status" value="1"/>
</dbReference>
<proteinExistence type="predicted"/>
<protein>
    <recommendedName>
        <fullName evidence="2">Enoyl reductase (ER) domain-containing protein</fullName>
    </recommendedName>
</protein>
<dbReference type="InterPro" id="IPR045010">
    <property type="entry name" value="MDR_fam"/>
</dbReference>
<keyword evidence="4" id="KW-1185">Reference proteome</keyword>
<evidence type="ECO:0000313" key="3">
    <source>
        <dbReference type="EMBL" id="TYP75916.1"/>
    </source>
</evidence>
<dbReference type="FunFam" id="3.40.50.720:FF:000121">
    <property type="entry name" value="Prostaglandin reductase 2"/>
    <property type="match status" value="1"/>
</dbReference>
<dbReference type="Pfam" id="PF00107">
    <property type="entry name" value="ADH_zinc_N"/>
    <property type="match status" value="1"/>
</dbReference>
<reference evidence="3 4" key="1">
    <citation type="submission" date="2019-07" db="EMBL/GenBank/DDBJ databases">
        <title>Genomic Encyclopedia of Archaeal and Bacterial Type Strains, Phase II (KMG-II): from individual species to whole genera.</title>
        <authorList>
            <person name="Goeker M."/>
        </authorList>
    </citation>
    <scope>NUCLEOTIDE SEQUENCE [LARGE SCALE GENOMIC DNA]</scope>
    <source>
        <strain evidence="3 4">DSM 17527</strain>
    </source>
</reference>
<dbReference type="GO" id="GO:0016628">
    <property type="term" value="F:oxidoreductase activity, acting on the CH-CH group of donors, NAD or NADP as acceptor"/>
    <property type="evidence" value="ECO:0007669"/>
    <property type="project" value="InterPro"/>
</dbReference>
<dbReference type="InterPro" id="IPR036291">
    <property type="entry name" value="NAD(P)-bd_dom_sf"/>
</dbReference>
<accession>A0A5S5CC50</accession>